<sequence>MSIITLNNTGCSIARQAERIKREKAQARRGDDADPQVKPEFLVPVSRATVGAAIVEAENDLETELHDNKDELKAKLKELLREKSDLFNSKIQRKTRFES</sequence>
<reference evidence="2 3" key="1">
    <citation type="journal article" date="2018" name="PLoS Genet.">
        <title>Population sequencing reveals clonal diversity and ancestral inbreeding in the grapevine cultivar Chardonnay.</title>
        <authorList>
            <person name="Roach M.J."/>
            <person name="Johnson D.L."/>
            <person name="Bohlmann J."/>
            <person name="van Vuuren H.J."/>
            <person name="Jones S.J."/>
            <person name="Pretorius I.S."/>
            <person name="Schmidt S.A."/>
            <person name="Borneman A.R."/>
        </authorList>
    </citation>
    <scope>NUCLEOTIDE SEQUENCE [LARGE SCALE GENOMIC DNA]</scope>
    <source>
        <strain evidence="3">cv. Chardonnay</strain>
        <tissue evidence="2">Leaf</tissue>
    </source>
</reference>
<dbReference type="EMBL" id="QGNW01000066">
    <property type="protein sequence ID" value="RVX03361.1"/>
    <property type="molecule type" value="Genomic_DNA"/>
</dbReference>
<protein>
    <submittedName>
        <fullName evidence="2">5'-3' exoribonuclease 3</fullName>
    </submittedName>
</protein>
<name>A0A438J322_VITVI</name>
<evidence type="ECO:0000256" key="1">
    <source>
        <dbReference type="SAM" id="Coils"/>
    </source>
</evidence>
<accession>A0A438J322</accession>
<keyword evidence="1" id="KW-0175">Coiled coil</keyword>
<proteinExistence type="predicted"/>
<dbReference type="AlphaFoldDB" id="A0A438J322"/>
<dbReference type="Proteomes" id="UP000288805">
    <property type="component" value="Unassembled WGS sequence"/>
</dbReference>
<feature type="coiled-coil region" evidence="1">
    <location>
        <begin position="58"/>
        <end position="89"/>
    </location>
</feature>
<gene>
    <name evidence="2" type="primary">XRN3_6</name>
    <name evidence="2" type="ORF">CK203_019839</name>
</gene>
<comment type="caution">
    <text evidence="2">The sequence shown here is derived from an EMBL/GenBank/DDBJ whole genome shotgun (WGS) entry which is preliminary data.</text>
</comment>
<evidence type="ECO:0000313" key="2">
    <source>
        <dbReference type="EMBL" id="RVX03361.1"/>
    </source>
</evidence>
<evidence type="ECO:0000313" key="3">
    <source>
        <dbReference type="Proteomes" id="UP000288805"/>
    </source>
</evidence>
<organism evidence="2 3">
    <name type="scientific">Vitis vinifera</name>
    <name type="common">Grape</name>
    <dbReference type="NCBI Taxonomy" id="29760"/>
    <lineage>
        <taxon>Eukaryota</taxon>
        <taxon>Viridiplantae</taxon>
        <taxon>Streptophyta</taxon>
        <taxon>Embryophyta</taxon>
        <taxon>Tracheophyta</taxon>
        <taxon>Spermatophyta</taxon>
        <taxon>Magnoliopsida</taxon>
        <taxon>eudicotyledons</taxon>
        <taxon>Gunneridae</taxon>
        <taxon>Pentapetalae</taxon>
        <taxon>rosids</taxon>
        <taxon>Vitales</taxon>
        <taxon>Vitaceae</taxon>
        <taxon>Viteae</taxon>
        <taxon>Vitis</taxon>
    </lineage>
</organism>